<protein>
    <submittedName>
        <fullName evidence="3">Membrane-bound lytic murein transglycosylase D</fullName>
        <ecNumber evidence="3">4.2.2.-</ecNumber>
    </submittedName>
</protein>
<proteinExistence type="inferred from homology"/>
<comment type="similarity">
    <text evidence="1">Belongs to the transglycosylase Slt family.</text>
</comment>
<dbReference type="PANTHER" id="PTHR37423">
    <property type="entry name" value="SOLUBLE LYTIC MUREIN TRANSGLYCOSYLASE-RELATED"/>
    <property type="match status" value="1"/>
</dbReference>
<dbReference type="Gene3D" id="1.10.530.10">
    <property type="match status" value="1"/>
</dbReference>
<dbReference type="InterPro" id="IPR023346">
    <property type="entry name" value="Lysozyme-like_dom_sf"/>
</dbReference>
<feature type="domain" description="Transglycosylase SLT" evidence="2">
    <location>
        <begin position="51"/>
        <end position="157"/>
    </location>
</feature>
<keyword evidence="3" id="KW-0456">Lyase</keyword>
<name>A0A376C123_9FLAO</name>
<accession>A0A376C123</accession>
<organism evidence="3 4">
    <name type="scientific">Bergeyella zoohelcum</name>
    <dbReference type="NCBI Taxonomy" id="1015"/>
    <lineage>
        <taxon>Bacteria</taxon>
        <taxon>Pseudomonadati</taxon>
        <taxon>Bacteroidota</taxon>
        <taxon>Flavobacteriia</taxon>
        <taxon>Flavobacteriales</taxon>
        <taxon>Weeksellaceae</taxon>
        <taxon>Bergeyella</taxon>
    </lineage>
</organism>
<dbReference type="PANTHER" id="PTHR37423:SF2">
    <property type="entry name" value="MEMBRANE-BOUND LYTIC MUREIN TRANSGLYCOSYLASE C"/>
    <property type="match status" value="1"/>
</dbReference>
<dbReference type="GO" id="GO:0016829">
    <property type="term" value="F:lyase activity"/>
    <property type="evidence" value="ECO:0007669"/>
    <property type="project" value="UniProtKB-KW"/>
</dbReference>
<dbReference type="InterPro" id="IPR008258">
    <property type="entry name" value="Transglycosylase_SLT_dom_1"/>
</dbReference>
<dbReference type="EMBL" id="UFTJ01000002">
    <property type="protein sequence ID" value="SSZ55719.1"/>
    <property type="molecule type" value="Genomic_DNA"/>
</dbReference>
<dbReference type="CDD" id="cd16894">
    <property type="entry name" value="MltD-like"/>
    <property type="match status" value="1"/>
</dbReference>
<dbReference type="AlphaFoldDB" id="A0A376C123"/>
<evidence type="ECO:0000256" key="1">
    <source>
        <dbReference type="ARBA" id="ARBA00007734"/>
    </source>
</evidence>
<reference evidence="3 4" key="1">
    <citation type="submission" date="2018-06" db="EMBL/GenBank/DDBJ databases">
        <authorList>
            <consortium name="Pathogen Informatics"/>
            <person name="Doyle S."/>
        </authorList>
    </citation>
    <scope>NUCLEOTIDE SEQUENCE [LARGE SCALE GENOMIC DNA]</scope>
    <source>
        <strain evidence="3 4">NCTC11661</strain>
    </source>
</reference>
<sequence>MEQRLKVGIFLFIFLVPAIVFSQRLTASDTSERSVKRIQGIIKKNRELINFIEYSLKSRGVPKHLRNLAIIESGLDHQIVSHAGAKGLWQFMVAHANHYGLTESERSDIYKSTKTVVSSLINLYKKYGNWVTVVAAYNCGEGNIQKAMNSAGSKKYTDFSAYLPAETRGHVQKFLNACYATGELEQVLNDYYKNSSTKNIANTHKKIINNIPRGNIDSDKKIKKYFSETLINSAYNLDVIAKKLKISKDDILKWNPTIEKVLAERGECLFYLPDHKMMEFEMSRNYILSESLKQN</sequence>
<evidence type="ECO:0000259" key="2">
    <source>
        <dbReference type="Pfam" id="PF01464"/>
    </source>
</evidence>
<dbReference type="Pfam" id="PF01464">
    <property type="entry name" value="SLT"/>
    <property type="match status" value="1"/>
</dbReference>
<evidence type="ECO:0000313" key="3">
    <source>
        <dbReference type="EMBL" id="SSZ55719.1"/>
    </source>
</evidence>
<dbReference type="Proteomes" id="UP000255515">
    <property type="component" value="Unassembled WGS sequence"/>
</dbReference>
<dbReference type="EC" id="4.2.2.-" evidence="3"/>
<evidence type="ECO:0000313" key="4">
    <source>
        <dbReference type="Proteomes" id="UP000255515"/>
    </source>
</evidence>
<dbReference type="SUPFAM" id="SSF53955">
    <property type="entry name" value="Lysozyme-like"/>
    <property type="match status" value="1"/>
</dbReference>
<gene>
    <name evidence="3" type="primary">mltD</name>
    <name evidence="3" type="ORF">NCTC11661_01117</name>
</gene>